<feature type="domain" description="Type VI secretion system component TssM1 N-terminal" evidence="5">
    <location>
        <begin position="187"/>
        <end position="444"/>
    </location>
</feature>
<dbReference type="AlphaFoldDB" id="A0A931J3H6"/>
<dbReference type="Pfam" id="PF14331">
    <property type="entry name" value="IcmF-related_N"/>
    <property type="match status" value="1"/>
</dbReference>
<reference evidence="7" key="1">
    <citation type="submission" date="2020-12" db="EMBL/GenBank/DDBJ databases">
        <title>The genome sequence of Inhella sp. 1Y17.</title>
        <authorList>
            <person name="Liu Y."/>
        </authorList>
    </citation>
    <scope>NUCLEOTIDE SEQUENCE</scope>
    <source>
        <strain evidence="7">1Y17</strain>
    </source>
</reference>
<keyword evidence="2" id="KW-0812">Transmembrane</keyword>
<dbReference type="InterPro" id="IPR009612">
    <property type="entry name" value="IcmF-rel"/>
</dbReference>
<keyword evidence="2" id="KW-0472">Membrane</keyword>
<dbReference type="InterPro" id="IPR010623">
    <property type="entry name" value="IcmF_C"/>
</dbReference>
<evidence type="ECO:0000256" key="2">
    <source>
        <dbReference type="SAM" id="Phobius"/>
    </source>
</evidence>
<evidence type="ECO:0000259" key="5">
    <source>
        <dbReference type="Pfam" id="PF14331"/>
    </source>
</evidence>
<dbReference type="Pfam" id="PF06744">
    <property type="entry name" value="IcmF_C"/>
    <property type="match status" value="1"/>
</dbReference>
<dbReference type="InterPro" id="IPR048677">
    <property type="entry name" value="TssM1_hel"/>
</dbReference>
<evidence type="ECO:0000313" key="8">
    <source>
        <dbReference type="Proteomes" id="UP000613266"/>
    </source>
</evidence>
<dbReference type="EMBL" id="JAEDAK010000007">
    <property type="protein sequence ID" value="MBH9577616.1"/>
    <property type="molecule type" value="Genomic_DNA"/>
</dbReference>
<dbReference type="Proteomes" id="UP000613266">
    <property type="component" value="Unassembled WGS sequence"/>
</dbReference>
<evidence type="ECO:0000313" key="7">
    <source>
        <dbReference type="EMBL" id="MBH9577616.1"/>
    </source>
</evidence>
<comment type="caution">
    <text evidence="7">The sequence shown here is derived from an EMBL/GenBank/DDBJ whole genome shotgun (WGS) entry which is preliminary data.</text>
</comment>
<evidence type="ECO:0000259" key="4">
    <source>
        <dbReference type="Pfam" id="PF06761"/>
    </source>
</evidence>
<dbReference type="InterPro" id="IPR025743">
    <property type="entry name" value="TssM1_N"/>
</dbReference>
<organism evidence="7 8">
    <name type="scientific">Inhella proteolytica</name>
    <dbReference type="NCBI Taxonomy" id="2795029"/>
    <lineage>
        <taxon>Bacteria</taxon>
        <taxon>Pseudomonadati</taxon>
        <taxon>Pseudomonadota</taxon>
        <taxon>Betaproteobacteria</taxon>
        <taxon>Burkholderiales</taxon>
        <taxon>Sphaerotilaceae</taxon>
        <taxon>Inhella</taxon>
    </lineage>
</organism>
<evidence type="ECO:0000256" key="1">
    <source>
        <dbReference type="SAM" id="MobiDB-lite"/>
    </source>
</evidence>
<dbReference type="InterPro" id="IPR027417">
    <property type="entry name" value="P-loop_NTPase"/>
</dbReference>
<evidence type="ECO:0000259" key="3">
    <source>
        <dbReference type="Pfam" id="PF06744"/>
    </source>
</evidence>
<keyword evidence="2" id="KW-1133">Transmembrane helix</keyword>
<gene>
    <name evidence="7" type="primary">tssM</name>
    <name evidence="7" type="ORF">I7X39_11955</name>
</gene>
<feature type="transmembrane region" description="Helical" evidence="2">
    <location>
        <begin position="36"/>
        <end position="57"/>
    </location>
</feature>
<dbReference type="PANTHER" id="PTHR36153:SF1">
    <property type="entry name" value="TYPE VI SECRETION SYSTEM COMPONENT TSSM1"/>
    <property type="match status" value="1"/>
</dbReference>
<dbReference type="SUPFAM" id="SSF52540">
    <property type="entry name" value="P-loop containing nucleoside triphosphate hydrolases"/>
    <property type="match status" value="1"/>
</dbReference>
<keyword evidence="8" id="KW-1185">Reference proteome</keyword>
<feature type="domain" description="Type VI secretion system component TssM1 helical" evidence="6">
    <location>
        <begin position="1000"/>
        <end position="1088"/>
    </location>
</feature>
<dbReference type="Pfam" id="PF21070">
    <property type="entry name" value="IcmF_helical"/>
    <property type="match status" value="1"/>
</dbReference>
<feature type="domain" description="Type VI secretion system IcmF C-terminal" evidence="3">
    <location>
        <begin position="1119"/>
        <end position="1221"/>
    </location>
</feature>
<protein>
    <submittedName>
        <fullName evidence="7">Type VI secretion system membrane subunit TssM</fullName>
    </submittedName>
</protein>
<feature type="region of interest" description="Disordered" evidence="1">
    <location>
        <begin position="563"/>
        <end position="594"/>
    </location>
</feature>
<evidence type="ECO:0000259" key="6">
    <source>
        <dbReference type="Pfam" id="PF21070"/>
    </source>
</evidence>
<feature type="domain" description="IcmF-related" evidence="4">
    <location>
        <begin position="491"/>
        <end position="845"/>
    </location>
</feature>
<accession>A0A931J3H6</accession>
<feature type="transmembrane region" description="Helical" evidence="2">
    <location>
        <begin position="7"/>
        <end position="30"/>
    </location>
</feature>
<dbReference type="PANTHER" id="PTHR36153">
    <property type="entry name" value="INNER MEMBRANE PROTEIN-RELATED"/>
    <property type="match status" value="1"/>
</dbReference>
<dbReference type="InterPro" id="IPR017731">
    <property type="entry name" value="TssM1-like"/>
</dbReference>
<name>A0A931J3H6_9BURK</name>
<dbReference type="RefSeq" id="WP_198111385.1">
    <property type="nucleotide sequence ID" value="NZ_JAEDAK010000007.1"/>
</dbReference>
<dbReference type="InterPro" id="IPR053156">
    <property type="entry name" value="T6SS_TssM-like"/>
</dbReference>
<dbReference type="NCBIfam" id="TIGR03348">
    <property type="entry name" value="VI_IcmF"/>
    <property type="match status" value="1"/>
</dbReference>
<proteinExistence type="predicted"/>
<dbReference type="Pfam" id="PF06761">
    <property type="entry name" value="IcmF-related"/>
    <property type="match status" value="1"/>
</dbReference>
<sequence>MKLFFRFLFDLRTLSVLGLIALATFLFLGADMLRLGLIWALLALLAVLLGYGLWWALQKARAVRAARRLEQGLDAEAEAAAKAAGERDKASLQALRGRMDAAVKTIKTSKLGQSVGKAALYELPWYMIIGNPAAGKSTAVLKSGLNFPFADQAGSAVQGIGGTRNCDWFFTSEGILLDTAGRYSVHEEDRSEWLGFLRLLKRARPLAPINGILIAVSVAELSGSTPDAAIQLAKSLRQRVQELTESLEVFAPVYLVFTKVDLVAGFVEFFADRDAAERDKIWGATLPYKAESGEDAVGHFERHFDELQEGLRELTLARMSLQRGQALPTGVLSFPLEFAALKPALRSFVATLFEDNPFQFKPVFRGFYFTSSVQEGSAQSPASAEVAKAFGLQARGAQGSAVVLSEAGYFLRELFSKVVFADRNLVRQYASRGKLRLRTAAFAAGVAALALLLGMWAWSALGNRQLLDGVEADLRKVVALQAERVDLGARLEALEVLQQRIEELERLHDDRPLGLGFGLYQGEAIERKLRAEYFAGIRQLMLQPVAQAVEGYLTEVNQQAANLSPLTRTPDSGVAASESAPGAPSRYTDASPTHAGEAYNALKTYLMLAERSRMEPAHLTDQITRFWRGWLDENRGSLPRDQLVRSAERLLAFSLAHLQDPAFPVLDTNLALVDQTRENLRKVMRGMPARDRVYAEIKARAATRFAPMTVARILTEAGRPTEAGSLPSVAGSYAIPGSFTRQAWEDYVQPAIKQAATTELQRVDWVLNVAAKDDLSLEGSPEQIRAALTELYKTEYVKEWQRFVQGVTVAEFQDFGDAVKHLNRLGDASDSPLKLVLEALLDQTSWDNPSILNDRLKRTQGGVIAWFKQSVLRMAPSRVEVDVNISGGNKEVPMGPIGREFAALPRLMLAKDSGPPLVKGYFAALAKLRSRFNTIANEGNPGPGARNLMSGTLEAGNSELAEALRFVDEQMMLGLSPSQRSTLRPLLVRPLMQAYAVSVPAAETELNRRWEAEVYGPFQRTLAGKYPFDTASRVEAGSAEIAKLFGPEGAIAKFGNDTLGTMVVRRGDSIEARTWADIGLRLRPAFLEGYGRWIAPLDGAAAAPTASTAPAAASAQYAFQVQPQGAPGLLEYTLSIDGQQLRYRNGAAQWTDFVWPNPAGQPGVRLSGITVDGRTVEFVNVMGAYGLDRMFSLAKTRRLPGDINEMSWSQGEHSVSIQLRIVRAPGAAAQATQTASAGSGLKGLKLPPLVVGVDSATGSAATATAAAATATGAKL</sequence>
<feature type="transmembrane region" description="Helical" evidence="2">
    <location>
        <begin position="437"/>
        <end position="458"/>
    </location>
</feature>